<evidence type="ECO:0000259" key="1">
    <source>
        <dbReference type="PROSITE" id="PS51819"/>
    </source>
</evidence>
<dbReference type="Pfam" id="PF00903">
    <property type="entry name" value="Glyoxalase"/>
    <property type="match status" value="1"/>
</dbReference>
<dbReference type="InterPro" id="IPR037523">
    <property type="entry name" value="VOC_core"/>
</dbReference>
<reference evidence="2 3" key="1">
    <citation type="journal article" date="2019" name="Int. J. Syst. Evol. Microbiol.">
        <title>The Global Catalogue of Microorganisms (GCM) 10K type strain sequencing project: providing services to taxonomists for standard genome sequencing and annotation.</title>
        <authorList>
            <consortium name="The Broad Institute Genomics Platform"/>
            <consortium name="The Broad Institute Genome Sequencing Center for Infectious Disease"/>
            <person name="Wu L."/>
            <person name="Ma J."/>
        </authorList>
    </citation>
    <scope>NUCLEOTIDE SEQUENCE [LARGE SCALE GENOMIC DNA]</scope>
    <source>
        <strain evidence="2 3">CGMCC 1.12125</strain>
    </source>
</reference>
<sequence>MLTGLRWLALEVKYLDRAQSFYESFLDLEPVRESETDAVLAAGDTDLVLRRPEGVPRGGLHTHYAFSTPFEEYDRWWDRLSESFDLVEHQFGDAKSLYFYDVAGNCVEIGQRDTDGQGITGIFEIVLEVADLDRAESFYRALGMEVMGRGDERSRVRLTAGPFDLELWEPQLGLADGRGGVHVDLGFETADPEAAADAVADEARSVQTVTDGVRVVDPDGHRLTFR</sequence>
<protein>
    <submittedName>
        <fullName evidence="2">VOC family protein</fullName>
    </submittedName>
</protein>
<gene>
    <name evidence="2" type="ORF">ACFR9U_16490</name>
</gene>
<dbReference type="PROSITE" id="PS51819">
    <property type="entry name" value="VOC"/>
    <property type="match status" value="2"/>
</dbReference>
<accession>A0ABD6CGP6</accession>
<name>A0ABD6CGP6_9EURY</name>
<dbReference type="CDD" id="cd06587">
    <property type="entry name" value="VOC"/>
    <property type="match status" value="1"/>
</dbReference>
<evidence type="ECO:0000313" key="2">
    <source>
        <dbReference type="EMBL" id="MFD1588578.1"/>
    </source>
</evidence>
<feature type="domain" description="VOC" evidence="1">
    <location>
        <begin position="121"/>
        <end position="226"/>
    </location>
</feature>
<dbReference type="Proteomes" id="UP001597119">
    <property type="component" value="Unassembled WGS sequence"/>
</dbReference>
<dbReference type="Gene3D" id="3.10.180.10">
    <property type="entry name" value="2,3-Dihydroxybiphenyl 1,2-Dioxygenase, domain 1"/>
    <property type="match status" value="2"/>
</dbReference>
<dbReference type="RefSeq" id="WP_247378180.1">
    <property type="nucleotide sequence ID" value="NZ_JALLGV010000005.1"/>
</dbReference>
<dbReference type="EMBL" id="JBHUDJ010000014">
    <property type="protein sequence ID" value="MFD1588578.1"/>
    <property type="molecule type" value="Genomic_DNA"/>
</dbReference>
<proteinExistence type="predicted"/>
<feature type="domain" description="VOC" evidence="1">
    <location>
        <begin position="4"/>
        <end position="112"/>
    </location>
</feature>
<dbReference type="InterPro" id="IPR004360">
    <property type="entry name" value="Glyas_Fos-R_dOase_dom"/>
</dbReference>
<dbReference type="AlphaFoldDB" id="A0ABD6CGP6"/>
<organism evidence="2 3">
    <name type="scientific">Halorientalis brevis</name>
    <dbReference type="NCBI Taxonomy" id="1126241"/>
    <lineage>
        <taxon>Archaea</taxon>
        <taxon>Methanobacteriati</taxon>
        <taxon>Methanobacteriota</taxon>
        <taxon>Stenosarchaea group</taxon>
        <taxon>Halobacteria</taxon>
        <taxon>Halobacteriales</taxon>
        <taxon>Haloarculaceae</taxon>
        <taxon>Halorientalis</taxon>
    </lineage>
</organism>
<dbReference type="SUPFAM" id="SSF54593">
    <property type="entry name" value="Glyoxalase/Bleomycin resistance protein/Dihydroxybiphenyl dioxygenase"/>
    <property type="match status" value="1"/>
</dbReference>
<evidence type="ECO:0000313" key="3">
    <source>
        <dbReference type="Proteomes" id="UP001597119"/>
    </source>
</evidence>
<dbReference type="InterPro" id="IPR029068">
    <property type="entry name" value="Glyas_Bleomycin-R_OHBP_Dase"/>
</dbReference>
<comment type="caution">
    <text evidence="2">The sequence shown here is derived from an EMBL/GenBank/DDBJ whole genome shotgun (WGS) entry which is preliminary data.</text>
</comment>
<keyword evidence="3" id="KW-1185">Reference proteome</keyword>